<dbReference type="PROSITE" id="PS50056">
    <property type="entry name" value="TYR_PHOSPHATASE_2"/>
    <property type="match status" value="1"/>
</dbReference>
<evidence type="ECO:0000313" key="10">
    <source>
        <dbReference type="Proteomes" id="UP000823046"/>
    </source>
</evidence>
<dbReference type="PROSITE" id="PS00383">
    <property type="entry name" value="TYR_PHOSPHATASE_1"/>
    <property type="match status" value="1"/>
</dbReference>
<accession>A0ABQ7J623</accession>
<dbReference type="SMART" id="SM00195">
    <property type="entry name" value="DSPc"/>
    <property type="match status" value="1"/>
</dbReference>
<evidence type="ECO:0000256" key="3">
    <source>
        <dbReference type="ARBA" id="ARBA00022912"/>
    </source>
</evidence>
<reference evidence="9 10" key="1">
    <citation type="journal article" date="2020" name="bioRxiv">
        <title>Metabolic contributions of an alphaproteobacterial endosymbiont in the apicomplexan Cardiosporidium cionae.</title>
        <authorList>
            <person name="Hunter E.S."/>
            <person name="Paight C.J."/>
            <person name="Lane C.E."/>
        </authorList>
    </citation>
    <scope>NUCLEOTIDE SEQUENCE [LARGE SCALE GENOMIC DNA]</scope>
    <source>
        <strain evidence="9">ESH_2018</strain>
    </source>
</reference>
<keyword evidence="2" id="KW-0378">Hydrolase</keyword>
<dbReference type="InterPro" id="IPR000387">
    <property type="entry name" value="Tyr_Pase_dom"/>
</dbReference>
<comment type="catalytic activity">
    <reaction evidence="4">
        <text>O-phospho-L-seryl-[protein] + H2O = L-seryl-[protein] + phosphate</text>
        <dbReference type="Rhea" id="RHEA:20629"/>
        <dbReference type="Rhea" id="RHEA-COMP:9863"/>
        <dbReference type="Rhea" id="RHEA-COMP:11604"/>
        <dbReference type="ChEBI" id="CHEBI:15377"/>
        <dbReference type="ChEBI" id="CHEBI:29999"/>
        <dbReference type="ChEBI" id="CHEBI:43474"/>
        <dbReference type="ChEBI" id="CHEBI:83421"/>
        <dbReference type="EC" id="3.1.3.16"/>
    </reaction>
</comment>
<evidence type="ECO:0000256" key="5">
    <source>
        <dbReference type="ARBA" id="ARBA00048336"/>
    </source>
</evidence>
<organism evidence="9 10">
    <name type="scientific">Cardiosporidium cionae</name>
    <dbReference type="NCBI Taxonomy" id="476202"/>
    <lineage>
        <taxon>Eukaryota</taxon>
        <taxon>Sar</taxon>
        <taxon>Alveolata</taxon>
        <taxon>Apicomplexa</taxon>
        <taxon>Aconoidasida</taxon>
        <taxon>Nephromycida</taxon>
        <taxon>Cardiosporidium</taxon>
    </lineage>
</organism>
<dbReference type="InterPro" id="IPR029021">
    <property type="entry name" value="Prot-tyrosine_phosphatase-like"/>
</dbReference>
<dbReference type="EMBL" id="JADAQX010000751">
    <property type="protein sequence ID" value="KAF8819455.1"/>
    <property type="molecule type" value="Genomic_DNA"/>
</dbReference>
<feature type="domain" description="Tyrosine-protein phosphatase" evidence="7">
    <location>
        <begin position="235"/>
        <end position="375"/>
    </location>
</feature>
<dbReference type="PANTHER" id="PTHR45948">
    <property type="entry name" value="DUAL SPECIFICITY PROTEIN PHOSPHATASE DDB_G0269404-RELATED"/>
    <property type="match status" value="1"/>
</dbReference>
<evidence type="ECO:0000313" key="9">
    <source>
        <dbReference type="EMBL" id="KAF8819455.1"/>
    </source>
</evidence>
<keyword evidence="10" id="KW-1185">Reference proteome</keyword>
<evidence type="ECO:0000256" key="6">
    <source>
        <dbReference type="SAM" id="MobiDB-lite"/>
    </source>
</evidence>
<evidence type="ECO:0000259" key="8">
    <source>
        <dbReference type="PROSITE" id="PS50056"/>
    </source>
</evidence>
<dbReference type="CDD" id="cd14498">
    <property type="entry name" value="DSP"/>
    <property type="match status" value="1"/>
</dbReference>
<proteinExistence type="inferred from homology"/>
<evidence type="ECO:0000256" key="1">
    <source>
        <dbReference type="ARBA" id="ARBA00008601"/>
    </source>
</evidence>
<dbReference type="Pfam" id="PF00782">
    <property type="entry name" value="DSPc"/>
    <property type="match status" value="1"/>
</dbReference>
<protein>
    <recommendedName>
        <fullName evidence="11">Protein-tyrosine-phosphatase</fullName>
    </recommendedName>
</protein>
<comment type="caution">
    <text evidence="9">The sequence shown here is derived from an EMBL/GenBank/DDBJ whole genome shotgun (WGS) entry which is preliminary data.</text>
</comment>
<dbReference type="PRINTS" id="PR01908">
    <property type="entry name" value="ADSPHPHTASE"/>
</dbReference>
<dbReference type="InterPro" id="IPR020422">
    <property type="entry name" value="TYR_PHOSPHATASE_DUAL_dom"/>
</dbReference>
<dbReference type="Proteomes" id="UP000823046">
    <property type="component" value="Unassembled WGS sequence"/>
</dbReference>
<keyword evidence="3" id="KW-0904">Protein phosphatase</keyword>
<evidence type="ECO:0000259" key="7">
    <source>
        <dbReference type="PROSITE" id="PS50054"/>
    </source>
</evidence>
<sequence>MAENQQQEKSNEASRANQNYFSMSKLRWRPSKIANAKQGSLLVREDINFYFAAILVCPSLFNRSLESSSSSALSPFEMSTNQNDQKDGVYEDSGETFYRYRRRRSDQNRQPCIYVREPLNEETAVAMRLLKNTLDEYRALVTTVKREKIIREDMFRYSKSLAEKSMTPKLEKITAGSANDVHTKCGEEFDTPSPHVLKKDRLKEDIYRLLKQLHLENQFKEEIQKQSQENSDYHKAQQVVPGIFVGSFHPASNRMTLLSLGITHIVCCVGVSPPFVHSFDYLVLSVDDLPTSNIKRYFPQAVRFIRNAVAAGGRVLIHCGAGISRSPTVCAAFLISELFISSDSALELIRTARPFAVPNVGFLMQLREWEEQLNHRRLETAAFPQTPFNNELPASEDLVVERPAKDNSQRPSCHAQSYPNSPYCNYPYLYHSEVSMSGCDDICSLSMVNGTDSFSFRSNLGPNQADKLNIEDPSENNLALEYPAMIPHAFSEKVQEEWDNWIDGWIY</sequence>
<dbReference type="PROSITE" id="PS50054">
    <property type="entry name" value="TYR_PHOSPHATASE_DUAL"/>
    <property type="match status" value="1"/>
</dbReference>
<dbReference type="PANTHER" id="PTHR45948:SF2">
    <property type="entry name" value="DUAL SPECIFICITY PROTEIN PHOSPHATASE"/>
    <property type="match status" value="1"/>
</dbReference>
<comment type="similarity">
    <text evidence="1">Belongs to the protein-tyrosine phosphatase family. Non-receptor class dual specificity subfamily.</text>
</comment>
<gene>
    <name evidence="9" type="ORF">IE077_001013</name>
</gene>
<evidence type="ECO:0000256" key="2">
    <source>
        <dbReference type="ARBA" id="ARBA00022801"/>
    </source>
</evidence>
<name>A0ABQ7J623_9APIC</name>
<feature type="region of interest" description="Disordered" evidence="6">
    <location>
        <begin position="71"/>
        <end position="91"/>
    </location>
</feature>
<evidence type="ECO:0008006" key="11">
    <source>
        <dbReference type="Google" id="ProtNLM"/>
    </source>
</evidence>
<dbReference type="SUPFAM" id="SSF52799">
    <property type="entry name" value="(Phosphotyrosine protein) phosphatases II"/>
    <property type="match status" value="1"/>
</dbReference>
<comment type="catalytic activity">
    <reaction evidence="5">
        <text>O-phospho-L-threonyl-[protein] + H2O = L-threonyl-[protein] + phosphate</text>
        <dbReference type="Rhea" id="RHEA:47004"/>
        <dbReference type="Rhea" id="RHEA-COMP:11060"/>
        <dbReference type="Rhea" id="RHEA-COMP:11605"/>
        <dbReference type="ChEBI" id="CHEBI:15377"/>
        <dbReference type="ChEBI" id="CHEBI:30013"/>
        <dbReference type="ChEBI" id="CHEBI:43474"/>
        <dbReference type="ChEBI" id="CHEBI:61977"/>
        <dbReference type="EC" id="3.1.3.16"/>
    </reaction>
</comment>
<dbReference type="InterPro" id="IPR016130">
    <property type="entry name" value="Tyr_Pase_AS"/>
</dbReference>
<evidence type="ECO:0000256" key="4">
    <source>
        <dbReference type="ARBA" id="ARBA00047761"/>
    </source>
</evidence>
<dbReference type="InterPro" id="IPR000340">
    <property type="entry name" value="Dual-sp_phosphatase_cat-dom"/>
</dbReference>
<feature type="domain" description="Tyrosine specific protein phosphatases" evidence="8">
    <location>
        <begin position="296"/>
        <end position="357"/>
    </location>
</feature>
<dbReference type="Gene3D" id="3.90.190.10">
    <property type="entry name" value="Protein tyrosine phosphatase superfamily"/>
    <property type="match status" value="1"/>
</dbReference>